<evidence type="ECO:0000256" key="7">
    <source>
        <dbReference type="ARBA" id="ARBA00034078"/>
    </source>
</evidence>
<dbReference type="GO" id="GO:0003824">
    <property type="term" value="F:catalytic activity"/>
    <property type="evidence" value="ECO:0007669"/>
    <property type="project" value="InterPro"/>
</dbReference>
<dbReference type="SFLD" id="SFLDG01081">
    <property type="entry name" value="cleavage_of_the_Ca-Cb_bond_in"/>
    <property type="match status" value="1"/>
</dbReference>
<dbReference type="InterPro" id="IPR006638">
    <property type="entry name" value="Elp3/MiaA/NifB-like_rSAM"/>
</dbReference>
<dbReference type="AlphaFoldDB" id="B2TM75"/>
<evidence type="ECO:0000256" key="2">
    <source>
        <dbReference type="ARBA" id="ARBA00022485"/>
    </source>
</evidence>
<proteinExistence type="predicted"/>
<dbReference type="HOGENOM" id="CLU_046249_0_0_9"/>
<dbReference type="NCBIfam" id="TIGR03955">
    <property type="entry name" value="rSAM_HydG"/>
    <property type="match status" value="1"/>
</dbReference>
<keyword evidence="5" id="KW-0408">Iron</keyword>
<dbReference type="SUPFAM" id="SSF102114">
    <property type="entry name" value="Radical SAM enzymes"/>
    <property type="match status" value="1"/>
</dbReference>
<dbReference type="KEGG" id="cbk:CLL_A1999"/>
<feature type="domain" description="Radical SAM core" evidence="8">
    <location>
        <begin position="82"/>
        <end position="309"/>
    </location>
</feature>
<keyword evidence="3" id="KW-0949">S-adenosyl-L-methionine</keyword>
<dbReference type="CDD" id="cd01335">
    <property type="entry name" value="Radical_SAM"/>
    <property type="match status" value="1"/>
</dbReference>
<dbReference type="GO" id="GO:0044272">
    <property type="term" value="P:sulfur compound biosynthetic process"/>
    <property type="evidence" value="ECO:0007669"/>
    <property type="project" value="UniProtKB-ARBA"/>
</dbReference>
<keyword evidence="6" id="KW-0411">Iron-sulfur</keyword>
<dbReference type="PROSITE" id="PS51918">
    <property type="entry name" value="RADICAL_SAM"/>
    <property type="match status" value="1"/>
</dbReference>
<accession>B2TM75</accession>
<dbReference type="SFLD" id="SFLDS00029">
    <property type="entry name" value="Radical_SAM"/>
    <property type="match status" value="1"/>
</dbReference>
<evidence type="ECO:0000256" key="5">
    <source>
        <dbReference type="ARBA" id="ARBA00023004"/>
    </source>
</evidence>
<dbReference type="InterPro" id="IPR058240">
    <property type="entry name" value="rSAM_sf"/>
</dbReference>
<dbReference type="InterPro" id="IPR013785">
    <property type="entry name" value="Aldolase_TIM"/>
</dbReference>
<dbReference type="InterPro" id="IPR024007">
    <property type="entry name" value="FeFe-hyd_mat_HydG"/>
</dbReference>
<dbReference type="Gene3D" id="3.20.20.70">
    <property type="entry name" value="Aldolase class I"/>
    <property type="match status" value="1"/>
</dbReference>
<evidence type="ECO:0000256" key="3">
    <source>
        <dbReference type="ARBA" id="ARBA00022691"/>
    </source>
</evidence>
<sequence>MYNVKSSLATEFINNEEILETLKFAEENKRNKVLINEILEKAKEFKGLSHREAAILLECDLEEEIEKIHDLAKEIKQKFYGNRIVMFAPLYLSNYCVNGCTYCPYHHQNKHISRKKLTQEEIKREVIALQDMGHKRLALETGEDPINNPIEYVLESIKTIYSIKHKNGAIRRANVNIAATTVENYRKLKEAGIGTYILFQETYNKEAYEKLHPTGPKHDYAYHTEAMDRAMDGGIDDVGCGVLFGLNLYRYDFVGLLMHAEHLEAAKGVGPHTISVPRIRPADDINPEDFTNAISDELLEKIVAILRIAVPYTGIIVSTRESQEAREKLLKVGVSQLSGGSCTSVGGYVEKEKEDDNSAQFDISDNRKLDEIVNWLLEMGHIPSFCTACYREGRTGDRFMSLVKSGQIANCCQPNALMTLKEYLEDYASKETKVNGEKVIAGEINRIPSDKVKEVVIKHLEELNEGKRDFRF</sequence>
<accession>U4P697</accession>
<dbReference type="InterPro" id="IPR034428">
    <property type="entry name" value="ThiH/NoCL/HydG-like"/>
</dbReference>
<protein>
    <submittedName>
        <fullName evidence="9">Thiazole biosynthesis protein</fullName>
    </submittedName>
</protein>
<evidence type="ECO:0000256" key="4">
    <source>
        <dbReference type="ARBA" id="ARBA00022723"/>
    </source>
</evidence>
<dbReference type="SMART" id="SM00729">
    <property type="entry name" value="Elp3"/>
    <property type="match status" value="1"/>
</dbReference>
<dbReference type="SFLD" id="SFLDG01060">
    <property type="entry name" value="BATS_domain_containing"/>
    <property type="match status" value="1"/>
</dbReference>
<dbReference type="InterPro" id="IPR007197">
    <property type="entry name" value="rSAM"/>
</dbReference>
<reference evidence="9" key="1">
    <citation type="submission" date="2009-06" db="EMBL/GenBank/DDBJ databases">
        <authorList>
            <consortium name="US DOE Joint Genome Institute (JGI-PGF)"/>
            <person name="Lucas S."/>
            <person name="Copeland A."/>
            <person name="Lapidus A."/>
            <person name="Glavina del Rio T."/>
            <person name="Dalin E."/>
            <person name="Tice H."/>
            <person name="Bruce D."/>
            <person name="Goodwin L."/>
            <person name="Pitluck S."/>
            <person name="Kyrpides N."/>
            <person name="Mavromatis K."/>
            <person name="Ivanova N."/>
            <person name="Saunders E."/>
            <person name="Brettin T."/>
            <person name="Detter J.C."/>
            <person name="Han C."/>
            <person name="Larimer F."/>
            <person name="Land M."/>
            <person name="Hauser L."/>
            <person name="Markowitz V."/>
            <person name="Cheng J.-F."/>
            <person name="Hugenholtz P."/>
            <person name="Woyke T."/>
            <person name="Wu D."/>
            <person name="Gronow S."/>
            <person name="Klenk H.-P."/>
            <person name="Eisen J.A."/>
        </authorList>
    </citation>
    <scope>NUCLEOTIDE SEQUENCE</scope>
    <source>
        <strain evidence="9">Eklund 17B</strain>
    </source>
</reference>
<evidence type="ECO:0000256" key="1">
    <source>
        <dbReference type="ARBA" id="ARBA00001966"/>
    </source>
</evidence>
<dbReference type="GO" id="GO:0051539">
    <property type="term" value="F:4 iron, 4 sulfur cluster binding"/>
    <property type="evidence" value="ECO:0007669"/>
    <property type="project" value="UniProtKB-KW"/>
</dbReference>
<evidence type="ECO:0000259" key="8">
    <source>
        <dbReference type="PROSITE" id="PS51918"/>
    </source>
</evidence>
<dbReference type="EMBL" id="CP001056">
    <property type="protein sequence ID" value="ACD22222.1"/>
    <property type="molecule type" value="Genomic_DNA"/>
</dbReference>
<dbReference type="PANTHER" id="PTHR43583">
    <property type="entry name" value="2-IMINOACETATE SYNTHASE"/>
    <property type="match status" value="1"/>
</dbReference>
<name>B2TM75_CLOBB</name>
<dbReference type="SFLD" id="SFLDF00319">
    <property type="entry name" value="Fe_hydrogenase_maturase_(HydG"/>
    <property type="match status" value="1"/>
</dbReference>
<keyword evidence="2" id="KW-0004">4Fe-4S</keyword>
<dbReference type="Pfam" id="PF06968">
    <property type="entry name" value="BATS"/>
    <property type="match status" value="1"/>
</dbReference>
<evidence type="ECO:0000256" key="6">
    <source>
        <dbReference type="ARBA" id="ARBA00023014"/>
    </source>
</evidence>
<dbReference type="SMART" id="SM00876">
    <property type="entry name" value="BATS"/>
    <property type="match status" value="1"/>
</dbReference>
<dbReference type="PATRIC" id="fig|935198.13.peg.1951"/>
<evidence type="ECO:0000313" key="9">
    <source>
        <dbReference type="EMBL" id="ACD22222.1"/>
    </source>
</evidence>
<keyword evidence="4" id="KW-0479">Metal-binding</keyword>
<dbReference type="PANTHER" id="PTHR43583:SF2">
    <property type="entry name" value="THIAZOLE BIOSYNTHESIS PROTEIN"/>
    <property type="match status" value="1"/>
</dbReference>
<gene>
    <name evidence="9" type="ordered locus">CLL_A1999</name>
</gene>
<dbReference type="GO" id="GO:0046872">
    <property type="term" value="F:metal ion binding"/>
    <property type="evidence" value="ECO:0007669"/>
    <property type="project" value="UniProtKB-KW"/>
</dbReference>
<reference evidence="9" key="2">
    <citation type="submission" date="2009-08" db="EMBL/GenBank/DDBJ databases">
        <authorList>
            <person name="Shrivastava S."/>
            <person name="Brinkac L.M."/>
            <person name="Dodson R.J."/>
            <person name="Harkins D.M."/>
            <person name="Durkin A.S."/>
            <person name="Sutton G."/>
        </authorList>
    </citation>
    <scope>NUCLEOTIDE SEQUENCE</scope>
    <source>
        <strain evidence="9">Eklund 17B</strain>
    </source>
</reference>
<comment type="cofactor">
    <cofactor evidence="7">
        <name>[2Fe-2S] cluster</name>
        <dbReference type="ChEBI" id="CHEBI:190135"/>
    </cofactor>
</comment>
<comment type="cofactor">
    <cofactor evidence="1">
        <name>[4Fe-4S] cluster</name>
        <dbReference type="ChEBI" id="CHEBI:49883"/>
    </cofactor>
</comment>
<dbReference type="Pfam" id="PF04055">
    <property type="entry name" value="Radical_SAM"/>
    <property type="match status" value="1"/>
</dbReference>
<organism evidence="9">
    <name type="scientific">Clostridium botulinum (strain Eklund 17B / Type B)</name>
    <dbReference type="NCBI Taxonomy" id="935198"/>
    <lineage>
        <taxon>Bacteria</taxon>
        <taxon>Bacillati</taxon>
        <taxon>Bacillota</taxon>
        <taxon>Clostridia</taxon>
        <taxon>Eubacteriales</taxon>
        <taxon>Clostridiaceae</taxon>
        <taxon>Clostridium</taxon>
    </lineage>
</organism>
<dbReference type="InterPro" id="IPR010722">
    <property type="entry name" value="BATS_dom"/>
</dbReference>
<dbReference type="GO" id="GO:0042364">
    <property type="term" value="P:water-soluble vitamin biosynthetic process"/>
    <property type="evidence" value="ECO:0007669"/>
    <property type="project" value="UniProtKB-ARBA"/>
</dbReference>